<evidence type="ECO:0000256" key="3">
    <source>
        <dbReference type="SAM" id="MobiDB-lite"/>
    </source>
</evidence>
<dbReference type="Gene3D" id="3.40.190.10">
    <property type="entry name" value="Periplasmic binding protein-like II"/>
    <property type="match status" value="2"/>
</dbReference>
<dbReference type="InterPro" id="IPR001638">
    <property type="entry name" value="Solute-binding_3/MltF_N"/>
</dbReference>
<feature type="compositionally biased region" description="Polar residues" evidence="3">
    <location>
        <begin position="337"/>
        <end position="353"/>
    </location>
</feature>
<keyword evidence="2 4" id="KW-0732">Signal</keyword>
<dbReference type="AlphaFoldDB" id="A0A1V2DUD9"/>
<evidence type="ECO:0000256" key="4">
    <source>
        <dbReference type="SAM" id="SignalP"/>
    </source>
</evidence>
<dbReference type="PANTHER" id="PTHR35936:SF6">
    <property type="entry name" value="AMINO ACID ABC TRANSPORTER SUBSTRATE-BINDING PAAT FAMILY PROTEIN"/>
    <property type="match status" value="1"/>
</dbReference>
<dbReference type="SMART" id="SM00062">
    <property type="entry name" value="PBPb"/>
    <property type="match status" value="1"/>
</dbReference>
<dbReference type="PANTHER" id="PTHR35936">
    <property type="entry name" value="MEMBRANE-BOUND LYTIC MUREIN TRANSGLYCOSYLASE F"/>
    <property type="match status" value="1"/>
</dbReference>
<protein>
    <recommendedName>
        <fullName evidence="5">Solute-binding protein family 3/N-terminal domain-containing protein</fullName>
    </recommendedName>
</protein>
<evidence type="ECO:0000313" key="7">
    <source>
        <dbReference type="Proteomes" id="UP000189339"/>
    </source>
</evidence>
<dbReference type="Proteomes" id="UP000189339">
    <property type="component" value="Unassembled WGS sequence"/>
</dbReference>
<keyword evidence="7" id="KW-1185">Reference proteome</keyword>
<accession>A0A1V2DUD9</accession>
<organism evidence="6 7">
    <name type="scientific">Marinobacter lutaoensis</name>
    <dbReference type="NCBI Taxonomy" id="135739"/>
    <lineage>
        <taxon>Bacteria</taxon>
        <taxon>Pseudomonadati</taxon>
        <taxon>Pseudomonadota</taxon>
        <taxon>Gammaproteobacteria</taxon>
        <taxon>Pseudomonadales</taxon>
        <taxon>Marinobacteraceae</taxon>
        <taxon>Marinobacter</taxon>
    </lineage>
</organism>
<proteinExistence type="inferred from homology"/>
<reference evidence="6 7" key="1">
    <citation type="submission" date="2016-12" db="EMBL/GenBank/DDBJ databases">
        <title>Marinobacter lutaoensis whole genome sequencing.</title>
        <authorList>
            <person name="Verma A."/>
            <person name="Krishnamurthi S."/>
        </authorList>
    </citation>
    <scope>NUCLEOTIDE SEQUENCE [LARGE SCALE GENOMIC DNA]</scope>
    <source>
        <strain evidence="6 7">T5054</strain>
    </source>
</reference>
<evidence type="ECO:0000259" key="5">
    <source>
        <dbReference type="SMART" id="SM00062"/>
    </source>
</evidence>
<comment type="caution">
    <text evidence="6">The sequence shown here is derived from an EMBL/GenBank/DDBJ whole genome shotgun (WGS) entry which is preliminary data.</text>
</comment>
<sequence length="370" mass="42966">MLNGSPSHLARAFLCLLALASGPVFGAGDDVPVLRFNVSPNGYPPYLIVKQDRASGIMWDVMERIASRLGYRLVAERIPRKRVDQMLLDGFIDATPRAREWTAEPDKFLFTDPVVHIEEVFFVPSQSPLEYQQPEDLFSRTVVTHLGYLYPPLEPYFQSGKIQRFDVARDRDMFTYLVYGNQFDAAIADRLVGKWILRQEGMQDQFRSSQHSLSHYGFRIMLRQDWQAFADAFNQELARMRENGELDAILANYRWTGLFQAPEQQHRRHVEHRPQLPAAEQGHHQRAHQGHRQNHRPMPPETAPEQTGLERIDRRLRRQHPHRSRQAAQHGKFQQGAVYQQGTPSPQCPQQRTLPLPVPERGAHHRRHHH</sequence>
<feature type="chain" id="PRO_5012662967" description="Solute-binding protein family 3/N-terminal domain-containing protein" evidence="4">
    <location>
        <begin position="27"/>
        <end position="370"/>
    </location>
</feature>
<comment type="similarity">
    <text evidence="1">Belongs to the bacterial solute-binding protein 3 family.</text>
</comment>
<evidence type="ECO:0000256" key="1">
    <source>
        <dbReference type="ARBA" id="ARBA00010333"/>
    </source>
</evidence>
<feature type="compositionally biased region" description="Basic residues" evidence="3">
    <location>
        <begin position="284"/>
        <end position="295"/>
    </location>
</feature>
<gene>
    <name evidence="6" type="ORF">BTO32_06485</name>
</gene>
<feature type="region of interest" description="Disordered" evidence="3">
    <location>
        <begin position="278"/>
        <end position="370"/>
    </location>
</feature>
<dbReference type="STRING" id="135739.BTO32_06485"/>
<dbReference type="Pfam" id="PF00497">
    <property type="entry name" value="SBP_bac_3"/>
    <property type="match status" value="1"/>
</dbReference>
<name>A0A1V2DUD9_9GAMM</name>
<feature type="signal peptide" evidence="4">
    <location>
        <begin position="1"/>
        <end position="26"/>
    </location>
</feature>
<evidence type="ECO:0000256" key="2">
    <source>
        <dbReference type="ARBA" id="ARBA00022729"/>
    </source>
</evidence>
<feature type="domain" description="Solute-binding protein family 3/N-terminal" evidence="5">
    <location>
        <begin position="33"/>
        <end position="257"/>
    </location>
</feature>
<feature type="compositionally biased region" description="Basic residues" evidence="3">
    <location>
        <begin position="314"/>
        <end position="325"/>
    </location>
</feature>
<dbReference type="EMBL" id="MSCW01000005">
    <property type="protein sequence ID" value="ONF43941.1"/>
    <property type="molecule type" value="Genomic_DNA"/>
</dbReference>
<evidence type="ECO:0000313" key="6">
    <source>
        <dbReference type="EMBL" id="ONF43941.1"/>
    </source>
</evidence>
<dbReference type="SUPFAM" id="SSF53850">
    <property type="entry name" value="Periplasmic binding protein-like II"/>
    <property type="match status" value="1"/>
</dbReference>